<evidence type="ECO:0000313" key="1">
    <source>
        <dbReference type="EMBL" id="VYS81077.1"/>
    </source>
</evidence>
<organism evidence="1">
    <name type="scientific">Enterocloster bolteae</name>
    <dbReference type="NCBI Taxonomy" id="208479"/>
    <lineage>
        <taxon>Bacteria</taxon>
        <taxon>Bacillati</taxon>
        <taxon>Bacillota</taxon>
        <taxon>Clostridia</taxon>
        <taxon>Lachnospirales</taxon>
        <taxon>Lachnospiraceae</taxon>
        <taxon>Enterocloster</taxon>
    </lineage>
</organism>
<protein>
    <recommendedName>
        <fullName evidence="2">Single-stranded DNA-binding protein</fullName>
    </recommendedName>
</protein>
<reference evidence="1" key="1">
    <citation type="submission" date="2019-11" db="EMBL/GenBank/DDBJ databases">
        <authorList>
            <person name="Feng L."/>
        </authorList>
    </citation>
    <scope>NUCLEOTIDE SEQUENCE</scope>
    <source>
        <strain evidence="1">CbolteaeLFYP116</strain>
    </source>
</reference>
<dbReference type="EMBL" id="CACRTF010000001">
    <property type="protein sequence ID" value="VYS81077.1"/>
    <property type="molecule type" value="Genomic_DNA"/>
</dbReference>
<gene>
    <name evidence="1" type="ORF">CBLFYP116_00198</name>
</gene>
<evidence type="ECO:0008006" key="2">
    <source>
        <dbReference type="Google" id="ProtNLM"/>
    </source>
</evidence>
<proteinExistence type="predicted"/>
<name>A0A6N2RJ95_9FIRM</name>
<dbReference type="RefSeq" id="WP_009298591.1">
    <property type="nucleotide sequence ID" value="NZ_CACRTF010000001.1"/>
</dbReference>
<accession>A0A6N2RJ95</accession>
<sequence>MALIQVTGYITDNLAPQTGQSGRPYVRFELLEITGSGKKRWTQYYQVWTWGYEEVDRLMKLGVKKDCKVQITGTLKLVDAFTKASGKTKQLKVALEDCQLLAEPVALLLHKPDKTGTDYPIRDLDGDRDVLPE</sequence>
<dbReference type="Gene3D" id="2.40.50.140">
    <property type="entry name" value="Nucleic acid-binding proteins"/>
    <property type="match status" value="1"/>
</dbReference>
<dbReference type="AlphaFoldDB" id="A0A6N2RJ95"/>
<dbReference type="InterPro" id="IPR012340">
    <property type="entry name" value="NA-bd_OB-fold"/>
</dbReference>